<sequence length="151" mass="17362">MITISKFLILVSMLPTIIVALQFNDTKTRIGQKVTVYVTNNLTDLQLGVDCKDKNYDFGFQTLKFAESYIFRFVPSFLIKNSLYFCSFSWINGNHKFDIYVQKRDENECDPECHWQIKESGPCKLKAGGAVECFHWNPDVVPGGRQLGYTL</sequence>
<comment type="similarity">
    <text evidence="2 6">Belongs to the plant self-incompatibility (S1) protein family.</text>
</comment>
<organism evidence="7 10">
    <name type="scientific">Medicago truncatula</name>
    <name type="common">Barrel medic</name>
    <name type="synonym">Medicago tribuloides</name>
    <dbReference type="NCBI Taxonomy" id="3880"/>
    <lineage>
        <taxon>Eukaryota</taxon>
        <taxon>Viridiplantae</taxon>
        <taxon>Streptophyta</taxon>
        <taxon>Embryophyta</taxon>
        <taxon>Tracheophyta</taxon>
        <taxon>Spermatophyta</taxon>
        <taxon>Magnoliopsida</taxon>
        <taxon>eudicotyledons</taxon>
        <taxon>Gunneridae</taxon>
        <taxon>Pentapetalae</taxon>
        <taxon>rosids</taxon>
        <taxon>fabids</taxon>
        <taxon>Fabales</taxon>
        <taxon>Fabaceae</taxon>
        <taxon>Papilionoideae</taxon>
        <taxon>50 kb inversion clade</taxon>
        <taxon>NPAAA clade</taxon>
        <taxon>Hologalegina</taxon>
        <taxon>IRL clade</taxon>
        <taxon>Trifolieae</taxon>
        <taxon>Medicago</taxon>
    </lineage>
</organism>
<dbReference type="EMBL" id="PSQE01000001">
    <property type="protein sequence ID" value="RHN81091.1"/>
    <property type="molecule type" value="Genomic_DNA"/>
</dbReference>
<dbReference type="Gramene" id="rna5088">
    <property type="protein sequence ID" value="RHN81091.1"/>
    <property type="gene ID" value="gene5088"/>
</dbReference>
<evidence type="ECO:0000313" key="10">
    <source>
        <dbReference type="Proteomes" id="UP000002051"/>
    </source>
</evidence>
<dbReference type="GO" id="GO:0005576">
    <property type="term" value="C:extracellular region"/>
    <property type="evidence" value="ECO:0007669"/>
    <property type="project" value="UniProtKB-SubCell"/>
</dbReference>
<dbReference type="HOGENOM" id="CLU_125658_0_0_1"/>
<dbReference type="OMA" id="CMNKGED"/>
<proteinExistence type="inferred from homology"/>
<dbReference type="EnsemblPlants" id="AES61728">
    <property type="protein sequence ID" value="AES61728"/>
    <property type="gene ID" value="MTR_1g087960"/>
</dbReference>
<evidence type="ECO:0000256" key="4">
    <source>
        <dbReference type="ARBA" id="ARBA00022525"/>
    </source>
</evidence>
<reference evidence="7 10" key="1">
    <citation type="journal article" date="2011" name="Nature">
        <title>The Medicago genome provides insight into the evolution of rhizobial symbioses.</title>
        <authorList>
            <person name="Young N.D."/>
            <person name="Debelle F."/>
            <person name="Oldroyd G.E."/>
            <person name="Geurts R."/>
            <person name="Cannon S.B."/>
            <person name="Udvardi M.K."/>
            <person name="Benedito V.A."/>
            <person name="Mayer K.F."/>
            <person name="Gouzy J."/>
            <person name="Schoof H."/>
            <person name="Van de Peer Y."/>
            <person name="Proost S."/>
            <person name="Cook D.R."/>
            <person name="Meyers B.C."/>
            <person name="Spannagl M."/>
            <person name="Cheung F."/>
            <person name="De Mita S."/>
            <person name="Krishnakumar V."/>
            <person name="Gundlach H."/>
            <person name="Zhou S."/>
            <person name="Mudge J."/>
            <person name="Bharti A.K."/>
            <person name="Murray J.D."/>
            <person name="Naoumkina M.A."/>
            <person name="Rosen B."/>
            <person name="Silverstein K.A."/>
            <person name="Tang H."/>
            <person name="Rombauts S."/>
            <person name="Zhao P.X."/>
            <person name="Zhou P."/>
            <person name="Barbe V."/>
            <person name="Bardou P."/>
            <person name="Bechner M."/>
            <person name="Bellec A."/>
            <person name="Berger A."/>
            <person name="Berges H."/>
            <person name="Bidwell S."/>
            <person name="Bisseling T."/>
            <person name="Choisne N."/>
            <person name="Couloux A."/>
            <person name="Denny R."/>
            <person name="Deshpande S."/>
            <person name="Dai X."/>
            <person name="Doyle J.J."/>
            <person name="Dudez A.M."/>
            <person name="Farmer A.D."/>
            <person name="Fouteau S."/>
            <person name="Franken C."/>
            <person name="Gibelin C."/>
            <person name="Gish J."/>
            <person name="Goldstein S."/>
            <person name="Gonzalez A.J."/>
            <person name="Green P.J."/>
            <person name="Hallab A."/>
            <person name="Hartog M."/>
            <person name="Hua A."/>
            <person name="Humphray S.J."/>
            <person name="Jeong D.H."/>
            <person name="Jing Y."/>
            <person name="Jocker A."/>
            <person name="Kenton S.M."/>
            <person name="Kim D.J."/>
            <person name="Klee K."/>
            <person name="Lai H."/>
            <person name="Lang C."/>
            <person name="Lin S."/>
            <person name="Macmil S.L."/>
            <person name="Magdelenat G."/>
            <person name="Matthews L."/>
            <person name="McCorrison J."/>
            <person name="Monaghan E.L."/>
            <person name="Mun J.H."/>
            <person name="Najar F.Z."/>
            <person name="Nicholson C."/>
            <person name="Noirot C."/>
            <person name="O'Bleness M."/>
            <person name="Paule C.R."/>
            <person name="Poulain J."/>
            <person name="Prion F."/>
            <person name="Qin B."/>
            <person name="Qu C."/>
            <person name="Retzel E.F."/>
            <person name="Riddle C."/>
            <person name="Sallet E."/>
            <person name="Samain S."/>
            <person name="Samson N."/>
            <person name="Sanders I."/>
            <person name="Saurat O."/>
            <person name="Scarpelli C."/>
            <person name="Schiex T."/>
            <person name="Segurens B."/>
            <person name="Severin A.J."/>
            <person name="Sherrier D.J."/>
            <person name="Shi R."/>
            <person name="Sims S."/>
            <person name="Singer S.R."/>
            <person name="Sinharoy S."/>
            <person name="Sterck L."/>
            <person name="Viollet A."/>
            <person name="Wang B.B."/>
            <person name="Wang K."/>
            <person name="Wang M."/>
            <person name="Wang X."/>
            <person name="Warfsmann J."/>
            <person name="Weissenbach J."/>
            <person name="White D.D."/>
            <person name="White J.D."/>
            <person name="Wiley G.B."/>
            <person name="Wincker P."/>
            <person name="Xing Y."/>
            <person name="Yang L."/>
            <person name="Yao Z."/>
            <person name="Ying F."/>
            <person name="Zhai J."/>
            <person name="Zhou L."/>
            <person name="Zuber A."/>
            <person name="Denarie J."/>
            <person name="Dixon R.A."/>
            <person name="May G.D."/>
            <person name="Schwartz D.C."/>
            <person name="Rogers J."/>
            <person name="Quetier F."/>
            <person name="Town C.D."/>
            <person name="Roe B.A."/>
        </authorList>
    </citation>
    <scope>NUCLEOTIDE SEQUENCE [LARGE SCALE GENOMIC DNA]</scope>
    <source>
        <strain evidence="7">A17</strain>
        <strain evidence="9 10">cv. Jemalong A17</strain>
    </source>
</reference>
<comment type="subcellular location">
    <subcellularLocation>
        <location evidence="1 6">Secreted</location>
    </subcellularLocation>
</comment>
<reference evidence="8" key="5">
    <citation type="journal article" date="2018" name="Nat. Plants">
        <title>Whole-genome landscape of Medicago truncatula symbiotic genes.</title>
        <authorList>
            <person name="Pecrix Y."/>
            <person name="Gamas P."/>
            <person name="Carrere S."/>
        </authorList>
    </citation>
    <scope>NUCLEOTIDE SEQUENCE</scope>
    <source>
        <tissue evidence="8">Leaves</tissue>
    </source>
</reference>
<evidence type="ECO:0000313" key="8">
    <source>
        <dbReference type="EMBL" id="RHN81091.1"/>
    </source>
</evidence>
<keyword evidence="3 6" id="KW-0713">Self-incompatibility</keyword>
<dbReference type="AlphaFoldDB" id="G7IEJ7"/>
<name>G7IEJ7_MEDTR</name>
<dbReference type="PANTHER" id="PTHR31232">
    <property type="match status" value="1"/>
</dbReference>
<keyword evidence="10" id="KW-1185">Reference proteome</keyword>
<dbReference type="GO" id="GO:0060320">
    <property type="term" value="P:rejection of self pollen"/>
    <property type="evidence" value="ECO:0007669"/>
    <property type="project" value="UniProtKB-KW"/>
</dbReference>
<accession>G7IEJ7</accession>
<dbReference type="PaxDb" id="3880-AES61728"/>
<dbReference type="PANTHER" id="PTHR31232:SF43">
    <property type="entry name" value="S-PROTEIN HOMOLOG 29-RELATED"/>
    <property type="match status" value="1"/>
</dbReference>
<dbReference type="Proteomes" id="UP000265566">
    <property type="component" value="Chromosome 1"/>
</dbReference>
<dbReference type="InterPro" id="IPR010264">
    <property type="entry name" value="Self-incomp_S1"/>
</dbReference>
<feature type="signal peptide" evidence="6">
    <location>
        <begin position="1"/>
        <end position="20"/>
    </location>
</feature>
<keyword evidence="5 6" id="KW-0732">Signal</keyword>
<feature type="chain" id="PRO_5014572143" description="S-protein homolog" evidence="6">
    <location>
        <begin position="21"/>
        <end position="151"/>
    </location>
</feature>
<evidence type="ECO:0000313" key="9">
    <source>
        <dbReference type="EnsemblPlants" id="AES61728"/>
    </source>
</evidence>
<gene>
    <name evidence="7" type="ordered locus">MTR_1g087960</name>
    <name evidence="8" type="ORF">MtrunA17_Chr1g0195281</name>
</gene>
<dbReference type="Pfam" id="PF05938">
    <property type="entry name" value="Self-incomp_S1"/>
    <property type="match status" value="1"/>
</dbReference>
<reference evidence="7 10" key="2">
    <citation type="journal article" date="2014" name="BMC Genomics">
        <title>An improved genome release (version Mt4.0) for the model legume Medicago truncatula.</title>
        <authorList>
            <person name="Tang H."/>
            <person name="Krishnakumar V."/>
            <person name="Bidwell S."/>
            <person name="Rosen B."/>
            <person name="Chan A."/>
            <person name="Zhou S."/>
            <person name="Gentzbittel L."/>
            <person name="Childs K.L."/>
            <person name="Yandell M."/>
            <person name="Gundlach H."/>
            <person name="Mayer K.F."/>
            <person name="Schwartz D.C."/>
            <person name="Town C.D."/>
        </authorList>
    </citation>
    <scope>GENOME REANNOTATION</scope>
    <source>
        <strain evidence="9 10">cv. Jemalong A17</strain>
    </source>
</reference>
<evidence type="ECO:0000256" key="3">
    <source>
        <dbReference type="ARBA" id="ARBA00022471"/>
    </source>
</evidence>
<keyword evidence="4 6" id="KW-0964">Secreted</keyword>
<reference evidence="9" key="3">
    <citation type="submission" date="2015-04" db="UniProtKB">
        <authorList>
            <consortium name="EnsemblPlants"/>
        </authorList>
    </citation>
    <scope>IDENTIFICATION</scope>
    <source>
        <strain evidence="9">cv. Jemalong A17</strain>
    </source>
</reference>
<dbReference type="Proteomes" id="UP000002051">
    <property type="component" value="Unassembled WGS sequence"/>
</dbReference>
<evidence type="ECO:0000256" key="1">
    <source>
        <dbReference type="ARBA" id="ARBA00004613"/>
    </source>
</evidence>
<evidence type="ECO:0000313" key="11">
    <source>
        <dbReference type="Proteomes" id="UP000265566"/>
    </source>
</evidence>
<dbReference type="eggNOG" id="ENOG502S7CQ">
    <property type="taxonomic scope" value="Eukaryota"/>
</dbReference>
<evidence type="ECO:0000256" key="2">
    <source>
        <dbReference type="ARBA" id="ARBA00005581"/>
    </source>
</evidence>
<protein>
    <recommendedName>
        <fullName evidence="6">S-protein homolog</fullName>
    </recommendedName>
</protein>
<evidence type="ECO:0000256" key="5">
    <source>
        <dbReference type="ARBA" id="ARBA00022729"/>
    </source>
</evidence>
<evidence type="ECO:0000256" key="6">
    <source>
        <dbReference type="RuleBase" id="RU367044"/>
    </source>
</evidence>
<reference evidence="11" key="4">
    <citation type="journal article" date="2018" name="Nat. Plants">
        <title>Whole-genome landscape of Medicago truncatula symbiotic genes.</title>
        <authorList>
            <person name="Pecrix Y."/>
            <person name="Staton S.E."/>
            <person name="Sallet E."/>
            <person name="Lelandais-Briere C."/>
            <person name="Moreau S."/>
            <person name="Carrere S."/>
            <person name="Blein T."/>
            <person name="Jardinaud M.F."/>
            <person name="Latrasse D."/>
            <person name="Zouine M."/>
            <person name="Zahm M."/>
            <person name="Kreplak J."/>
            <person name="Mayjonade B."/>
            <person name="Satge C."/>
            <person name="Perez M."/>
            <person name="Cauet S."/>
            <person name="Marande W."/>
            <person name="Chantry-Darmon C."/>
            <person name="Lopez-Roques C."/>
            <person name="Bouchez O."/>
            <person name="Berard A."/>
            <person name="Debelle F."/>
            <person name="Munos S."/>
            <person name="Bendahmane A."/>
            <person name="Berges H."/>
            <person name="Niebel A."/>
            <person name="Buitink J."/>
            <person name="Frugier F."/>
            <person name="Benhamed M."/>
            <person name="Crespi M."/>
            <person name="Gouzy J."/>
            <person name="Gamas P."/>
        </authorList>
    </citation>
    <scope>NUCLEOTIDE SEQUENCE [LARGE SCALE GENOMIC DNA]</scope>
    <source>
        <strain evidence="11">cv. Jemalong A17</strain>
    </source>
</reference>
<evidence type="ECO:0000313" key="7">
    <source>
        <dbReference type="EMBL" id="AES61728.1"/>
    </source>
</evidence>
<dbReference type="EMBL" id="CM001217">
    <property type="protein sequence ID" value="AES61728.1"/>
    <property type="molecule type" value="Genomic_DNA"/>
</dbReference>